<dbReference type="SMART" id="SM00451">
    <property type="entry name" value="ZnF_U1"/>
    <property type="match status" value="3"/>
</dbReference>
<proteinExistence type="predicted"/>
<dbReference type="SUPFAM" id="SSF57667">
    <property type="entry name" value="beta-beta-alpha zinc fingers"/>
    <property type="match status" value="1"/>
</dbReference>
<organism evidence="2 3">
    <name type="scientific">Rhynchophorus ferrugineus</name>
    <name type="common">Red palm weevil</name>
    <name type="synonym">Curculio ferrugineus</name>
    <dbReference type="NCBI Taxonomy" id="354439"/>
    <lineage>
        <taxon>Eukaryota</taxon>
        <taxon>Metazoa</taxon>
        <taxon>Ecdysozoa</taxon>
        <taxon>Arthropoda</taxon>
        <taxon>Hexapoda</taxon>
        <taxon>Insecta</taxon>
        <taxon>Pterygota</taxon>
        <taxon>Neoptera</taxon>
        <taxon>Endopterygota</taxon>
        <taxon>Coleoptera</taxon>
        <taxon>Polyphaga</taxon>
        <taxon>Cucujiformia</taxon>
        <taxon>Curculionidae</taxon>
        <taxon>Dryophthorinae</taxon>
        <taxon>Rhynchophorus</taxon>
    </lineage>
</organism>
<evidence type="ECO:0000313" key="2">
    <source>
        <dbReference type="EMBL" id="KAF7264237.1"/>
    </source>
</evidence>
<dbReference type="Proteomes" id="UP000625711">
    <property type="component" value="Unassembled WGS sequence"/>
</dbReference>
<sequence>MTPVEYFKGHDGCMICDTTYEEGETFETHVKKSIHKKNKKKLYCSLCKQQCASNIEFIRHTISTEHNAALKNKNKPEDNFFCSLCHIQCSNNMQFGQHMISKGHMKKLNVDSSDQKTEILKELIKLITTVLDNEHFPYEEGLIFIKKVNLDMVVLIDQCETTNKWSPTSTHSSVYPFGKHKKGNNANIVKSIDWDEETRENVTVKSNDDKDEEVIAIANTDKESMNAEAAATDDTVQSDTKEVLKHDFTLENIPDMPKLLAVIRMELYQTVKL</sequence>
<evidence type="ECO:0000259" key="1">
    <source>
        <dbReference type="PROSITE" id="PS00028"/>
    </source>
</evidence>
<keyword evidence="3" id="KW-1185">Reference proteome</keyword>
<dbReference type="Gene3D" id="3.30.160.60">
    <property type="entry name" value="Classic Zinc Finger"/>
    <property type="match status" value="1"/>
</dbReference>
<dbReference type="PROSITE" id="PS00028">
    <property type="entry name" value="ZINC_FINGER_C2H2_1"/>
    <property type="match status" value="1"/>
</dbReference>
<protein>
    <recommendedName>
        <fullName evidence="1">C2H2-type domain-containing protein</fullName>
    </recommendedName>
</protein>
<comment type="caution">
    <text evidence="2">The sequence shown here is derived from an EMBL/GenBank/DDBJ whole genome shotgun (WGS) entry which is preliminary data.</text>
</comment>
<dbReference type="InterPro" id="IPR013087">
    <property type="entry name" value="Znf_C2H2_type"/>
</dbReference>
<dbReference type="EMBL" id="JAACXV010017903">
    <property type="protein sequence ID" value="KAF7264237.1"/>
    <property type="molecule type" value="Genomic_DNA"/>
</dbReference>
<dbReference type="AlphaFoldDB" id="A0A834HZF2"/>
<feature type="domain" description="C2H2-type" evidence="1">
    <location>
        <begin position="13"/>
        <end position="35"/>
    </location>
</feature>
<name>A0A834HZF2_RHYFE</name>
<evidence type="ECO:0000313" key="3">
    <source>
        <dbReference type="Proteomes" id="UP000625711"/>
    </source>
</evidence>
<reference evidence="2" key="1">
    <citation type="submission" date="2020-08" db="EMBL/GenBank/DDBJ databases">
        <title>Genome sequencing and assembly of the red palm weevil Rhynchophorus ferrugineus.</title>
        <authorList>
            <person name="Dias G.B."/>
            <person name="Bergman C.M."/>
            <person name="Manee M."/>
        </authorList>
    </citation>
    <scope>NUCLEOTIDE SEQUENCE</scope>
    <source>
        <strain evidence="2">AA-2017</strain>
        <tissue evidence="2">Whole larva</tissue>
    </source>
</reference>
<dbReference type="InterPro" id="IPR003604">
    <property type="entry name" value="Matrin/U1-like-C_Znf_C2H2"/>
</dbReference>
<dbReference type="GO" id="GO:0008270">
    <property type="term" value="F:zinc ion binding"/>
    <property type="evidence" value="ECO:0007669"/>
    <property type="project" value="InterPro"/>
</dbReference>
<accession>A0A834HZF2</accession>
<dbReference type="GO" id="GO:0003676">
    <property type="term" value="F:nucleic acid binding"/>
    <property type="evidence" value="ECO:0007669"/>
    <property type="project" value="InterPro"/>
</dbReference>
<dbReference type="SMART" id="SM00355">
    <property type="entry name" value="ZnF_C2H2"/>
    <property type="match status" value="3"/>
</dbReference>
<gene>
    <name evidence="2" type="ORF">GWI33_000444</name>
</gene>
<dbReference type="Pfam" id="PF12874">
    <property type="entry name" value="zf-met"/>
    <property type="match status" value="1"/>
</dbReference>
<dbReference type="InterPro" id="IPR036236">
    <property type="entry name" value="Znf_C2H2_sf"/>
</dbReference>